<dbReference type="HAMAP" id="MF_00679">
    <property type="entry name" value="HscA"/>
    <property type="match status" value="1"/>
</dbReference>
<dbReference type="Gene3D" id="3.30.420.40">
    <property type="match status" value="2"/>
</dbReference>
<keyword evidence="2 5" id="KW-0547">Nucleotide-binding</keyword>
<protein>
    <recommendedName>
        <fullName evidence="5">Chaperone protein HscA homolog</fullName>
    </recommendedName>
</protein>
<keyword evidence="3 5" id="KW-0067">ATP-binding</keyword>
<dbReference type="InterPro" id="IPR042039">
    <property type="entry name" value="HscA_NBD"/>
</dbReference>
<sequence length="617" mass="65969">MALLQIAEPGQSSAPHEHKLAAGIDLGTTNSLVASVRSGDAKTLTDDQGRSILPSVVNYTQDSASVGYDAKAKAELEPANTIISVKRLLGRSLKDIQARYPSLPYQFKESDNGLPILQTAQGDKNPIEVSADILKALGKRAEETLGGELAGVVITVPAYFDDAQRAGTKDAAKLAGLHVLRLLNEPTAAAIAYGLDSGQEGVIAVYDLGGGTFDISILRLSKGVFEVLATGGDSALGGDDFDHLLADYLMEQAGLEAPLSAEKNRALLNIATETKIAFSEQDRVDVDVFGWKGSVTREQFEDLIRPLVKKTLMSCRRALKDADVDAEDVLEAVMVGGSTRTLLVREMVGDFFGRKPLTTINPDEVVAIGAGIQADILAGNKPDSEMLLLDVIPLSLGIETMGGLVEKIIPRNTTIPVARAQEFTTFKDGQTAMTVHTVQGEREMVDDCRSLARFSLKGIPPMAAGAAHIRVTYQVDADGLLSVTAMEKSTGVQSEIQVKPSYGLSDNEVANMLRDSMAFAKEDMQARALAEQCVEADRVIEGLIAAMQADGDELLSEQEKQALVKVIEALIELRNGDDVAAIEQGIKDTDKASQDFASRRMDKSIRAALSGQSVNDI</sequence>
<dbReference type="NCBIfam" id="NF003520">
    <property type="entry name" value="PRK05183.1"/>
    <property type="match status" value="1"/>
</dbReference>
<dbReference type="NCBIfam" id="TIGR01991">
    <property type="entry name" value="HscA"/>
    <property type="match status" value="1"/>
</dbReference>
<dbReference type="PROSITE" id="PS00329">
    <property type="entry name" value="HSP70_2"/>
    <property type="match status" value="1"/>
</dbReference>
<evidence type="ECO:0000313" key="8">
    <source>
        <dbReference type="Proteomes" id="UP001156669"/>
    </source>
</evidence>
<evidence type="ECO:0000256" key="3">
    <source>
        <dbReference type="ARBA" id="ARBA00022840"/>
    </source>
</evidence>
<keyword evidence="8" id="KW-1185">Reference proteome</keyword>
<dbReference type="Pfam" id="PF00012">
    <property type="entry name" value="HSP70"/>
    <property type="match status" value="1"/>
</dbReference>
<keyword evidence="4 5" id="KW-0143">Chaperone</keyword>
<dbReference type="EMBL" id="BSOE01000059">
    <property type="protein sequence ID" value="GLR07242.1"/>
    <property type="molecule type" value="Genomic_DNA"/>
</dbReference>
<dbReference type="Proteomes" id="UP001156669">
    <property type="component" value="Unassembled WGS sequence"/>
</dbReference>
<dbReference type="CDD" id="cd10236">
    <property type="entry name" value="ASKHA_NBD_HSP70_HscA"/>
    <property type="match status" value="1"/>
</dbReference>
<evidence type="ECO:0000256" key="2">
    <source>
        <dbReference type="ARBA" id="ARBA00022741"/>
    </source>
</evidence>
<accession>A0ABQ5Y9D0</accession>
<dbReference type="Gene3D" id="3.90.640.10">
    <property type="entry name" value="Actin, Chain A, domain 4"/>
    <property type="match status" value="1"/>
</dbReference>
<evidence type="ECO:0000256" key="6">
    <source>
        <dbReference type="RuleBase" id="RU003322"/>
    </source>
</evidence>
<dbReference type="Gene3D" id="1.20.1270.10">
    <property type="match status" value="1"/>
</dbReference>
<proteinExistence type="inferred from homology"/>
<comment type="similarity">
    <text evidence="1 5 6">Belongs to the heat shock protein 70 family.</text>
</comment>
<dbReference type="InterPro" id="IPR043129">
    <property type="entry name" value="ATPase_NBD"/>
</dbReference>
<gene>
    <name evidence="5 7" type="primary">hscA</name>
    <name evidence="7" type="ORF">GCM10007906_48300</name>
</gene>
<dbReference type="Gene3D" id="2.60.34.10">
    <property type="entry name" value="Substrate Binding Domain Of DNAk, Chain A, domain 1"/>
    <property type="match status" value="1"/>
</dbReference>
<dbReference type="RefSeq" id="WP_045400027.1">
    <property type="nucleotide sequence ID" value="NZ_BBLD01000026.1"/>
</dbReference>
<organism evidence="7 8">
    <name type="scientific">Vibrio hyugaensis</name>
    <dbReference type="NCBI Taxonomy" id="1534743"/>
    <lineage>
        <taxon>Bacteria</taxon>
        <taxon>Pseudomonadati</taxon>
        <taxon>Pseudomonadota</taxon>
        <taxon>Gammaproteobacteria</taxon>
        <taxon>Vibrionales</taxon>
        <taxon>Vibrionaceae</taxon>
        <taxon>Vibrio</taxon>
    </lineage>
</organism>
<evidence type="ECO:0000256" key="4">
    <source>
        <dbReference type="ARBA" id="ARBA00023186"/>
    </source>
</evidence>
<dbReference type="PRINTS" id="PR00301">
    <property type="entry name" value="HEATSHOCK70"/>
</dbReference>
<dbReference type="InterPro" id="IPR018181">
    <property type="entry name" value="Heat_shock_70_CS"/>
</dbReference>
<reference evidence="8" key="1">
    <citation type="journal article" date="2019" name="Int. J. Syst. Evol. Microbiol.">
        <title>The Global Catalogue of Microorganisms (GCM) 10K type strain sequencing project: providing services to taxonomists for standard genome sequencing and annotation.</title>
        <authorList>
            <consortium name="The Broad Institute Genomics Platform"/>
            <consortium name="The Broad Institute Genome Sequencing Center for Infectious Disease"/>
            <person name="Wu L."/>
            <person name="Ma J."/>
        </authorList>
    </citation>
    <scope>NUCLEOTIDE SEQUENCE [LARGE SCALE GENOMIC DNA]</scope>
    <source>
        <strain evidence="8">NBRC 110633</strain>
    </source>
</reference>
<dbReference type="SUPFAM" id="SSF53067">
    <property type="entry name" value="Actin-like ATPase domain"/>
    <property type="match status" value="2"/>
</dbReference>
<dbReference type="InterPro" id="IPR010236">
    <property type="entry name" value="ISC_FeS_clus_asmbl_HscA"/>
</dbReference>
<dbReference type="InterPro" id="IPR029047">
    <property type="entry name" value="HSP70_peptide-bd_sf"/>
</dbReference>
<dbReference type="InterPro" id="IPR013126">
    <property type="entry name" value="Hsp_70_fam"/>
</dbReference>
<name>A0ABQ5Y9D0_9VIBR</name>
<evidence type="ECO:0000256" key="5">
    <source>
        <dbReference type="HAMAP-Rule" id="MF_00679"/>
    </source>
</evidence>
<dbReference type="InterPro" id="IPR029048">
    <property type="entry name" value="HSP70_C_sf"/>
</dbReference>
<dbReference type="SUPFAM" id="SSF100920">
    <property type="entry name" value="Heat shock protein 70kD (HSP70), peptide-binding domain"/>
    <property type="match status" value="1"/>
</dbReference>
<evidence type="ECO:0000256" key="1">
    <source>
        <dbReference type="ARBA" id="ARBA00007381"/>
    </source>
</evidence>
<dbReference type="PANTHER" id="PTHR19375">
    <property type="entry name" value="HEAT SHOCK PROTEIN 70KDA"/>
    <property type="match status" value="1"/>
</dbReference>
<evidence type="ECO:0000313" key="7">
    <source>
        <dbReference type="EMBL" id="GLR07242.1"/>
    </source>
</evidence>
<comment type="function">
    <text evidence="5">Chaperone involved in the maturation of iron-sulfur cluster-containing proteins. Has a low intrinsic ATPase activity which is markedly stimulated by HscB.</text>
</comment>
<dbReference type="SUPFAM" id="SSF100934">
    <property type="entry name" value="Heat shock protein 70kD (HSP70), C-terminal subdomain"/>
    <property type="match status" value="1"/>
</dbReference>
<comment type="caution">
    <text evidence="7">The sequence shown here is derived from an EMBL/GenBank/DDBJ whole genome shotgun (WGS) entry which is preliminary data.</text>
</comment>
<dbReference type="PROSITE" id="PS00297">
    <property type="entry name" value="HSP70_1"/>
    <property type="match status" value="1"/>
</dbReference>